<feature type="domain" description="ABC transmembrane type-1" evidence="10">
    <location>
        <begin position="228"/>
        <end position="325"/>
    </location>
</feature>
<dbReference type="OrthoDB" id="9806127at2"/>
<keyword evidence="6 8" id="KW-0472">Membrane</keyword>
<dbReference type="InterPro" id="IPR036640">
    <property type="entry name" value="ABC1_TM_sf"/>
</dbReference>
<dbReference type="InterPro" id="IPR039421">
    <property type="entry name" value="Type_1_exporter"/>
</dbReference>
<dbReference type="AlphaFoldDB" id="A0A2W2D9Q7"/>
<dbReference type="GO" id="GO:0015421">
    <property type="term" value="F:ABC-type oligopeptide transporter activity"/>
    <property type="evidence" value="ECO:0007669"/>
    <property type="project" value="TreeGrafter"/>
</dbReference>
<gene>
    <name evidence="11" type="ORF">C1I99_15500</name>
</gene>
<dbReference type="SUPFAM" id="SSF90123">
    <property type="entry name" value="ABC transporter transmembrane region"/>
    <property type="match status" value="1"/>
</dbReference>
<dbReference type="InterPro" id="IPR003593">
    <property type="entry name" value="AAA+_ATPase"/>
</dbReference>
<dbReference type="SUPFAM" id="SSF52540">
    <property type="entry name" value="P-loop containing nucleoside triphosphate hydrolases"/>
    <property type="match status" value="1"/>
</dbReference>
<evidence type="ECO:0000256" key="2">
    <source>
        <dbReference type="ARBA" id="ARBA00022692"/>
    </source>
</evidence>
<dbReference type="Gene3D" id="3.40.50.300">
    <property type="entry name" value="P-loop containing nucleotide triphosphate hydrolases"/>
    <property type="match status" value="1"/>
</dbReference>
<feature type="transmembrane region" description="Helical" evidence="8">
    <location>
        <begin position="43"/>
        <end position="62"/>
    </location>
</feature>
<keyword evidence="4" id="KW-0067">ATP-binding</keyword>
<comment type="subcellular location">
    <subcellularLocation>
        <location evidence="1">Cell membrane</location>
        <topology evidence="1">Multi-pass membrane protein</topology>
    </subcellularLocation>
</comment>
<evidence type="ECO:0000256" key="3">
    <source>
        <dbReference type="ARBA" id="ARBA00022741"/>
    </source>
</evidence>
<dbReference type="Gene3D" id="1.20.1560.10">
    <property type="entry name" value="ABC transporter type 1, transmembrane domain"/>
    <property type="match status" value="1"/>
</dbReference>
<evidence type="ECO:0000256" key="6">
    <source>
        <dbReference type="ARBA" id="ARBA00023136"/>
    </source>
</evidence>
<keyword evidence="3" id="KW-0547">Nucleotide-binding</keyword>
<dbReference type="Proteomes" id="UP000248749">
    <property type="component" value="Unassembled WGS sequence"/>
</dbReference>
<dbReference type="RefSeq" id="WP_111134935.1">
    <property type="nucleotide sequence ID" value="NZ_POUB01000095.1"/>
</dbReference>
<proteinExistence type="predicted"/>
<dbReference type="GO" id="GO:0016887">
    <property type="term" value="F:ATP hydrolysis activity"/>
    <property type="evidence" value="ECO:0007669"/>
    <property type="project" value="InterPro"/>
</dbReference>
<dbReference type="PROSITE" id="PS50893">
    <property type="entry name" value="ABC_TRANSPORTER_2"/>
    <property type="match status" value="1"/>
</dbReference>
<feature type="domain" description="ABC transporter" evidence="9">
    <location>
        <begin position="361"/>
        <end position="607"/>
    </location>
</feature>
<dbReference type="PANTHER" id="PTHR43394">
    <property type="entry name" value="ATP-DEPENDENT PERMEASE MDL1, MITOCHONDRIAL"/>
    <property type="match status" value="1"/>
</dbReference>
<feature type="transmembrane region" description="Helical" evidence="8">
    <location>
        <begin position="264"/>
        <end position="286"/>
    </location>
</feature>
<comment type="caution">
    <text evidence="11">The sequence shown here is derived from an EMBL/GenBank/DDBJ whole genome shotgun (WGS) entry which is preliminary data.</text>
</comment>
<evidence type="ECO:0000256" key="8">
    <source>
        <dbReference type="SAM" id="Phobius"/>
    </source>
</evidence>
<evidence type="ECO:0000313" key="11">
    <source>
        <dbReference type="EMBL" id="PZF97479.1"/>
    </source>
</evidence>
<dbReference type="InterPro" id="IPR027417">
    <property type="entry name" value="P-loop_NTPase"/>
</dbReference>
<keyword evidence="12" id="KW-1185">Reference proteome</keyword>
<feature type="compositionally biased region" description="Basic and acidic residues" evidence="7">
    <location>
        <begin position="633"/>
        <end position="642"/>
    </location>
</feature>
<dbReference type="GO" id="GO:0005886">
    <property type="term" value="C:plasma membrane"/>
    <property type="evidence" value="ECO:0007669"/>
    <property type="project" value="UniProtKB-SubCell"/>
</dbReference>
<evidence type="ECO:0000259" key="10">
    <source>
        <dbReference type="PROSITE" id="PS50929"/>
    </source>
</evidence>
<accession>A0A2W2D9Q7</accession>
<evidence type="ECO:0000256" key="5">
    <source>
        <dbReference type="ARBA" id="ARBA00022989"/>
    </source>
</evidence>
<evidence type="ECO:0000256" key="7">
    <source>
        <dbReference type="SAM" id="MobiDB-lite"/>
    </source>
</evidence>
<dbReference type="InterPro" id="IPR003439">
    <property type="entry name" value="ABC_transporter-like_ATP-bd"/>
</dbReference>
<evidence type="ECO:0000256" key="4">
    <source>
        <dbReference type="ARBA" id="ARBA00022840"/>
    </source>
</evidence>
<dbReference type="GO" id="GO:0005524">
    <property type="term" value="F:ATP binding"/>
    <property type="evidence" value="ECO:0007669"/>
    <property type="project" value="UniProtKB-KW"/>
</dbReference>
<sequence length="642" mass="68822">MTARRATGHPAPDIKPIRPYRYLILWAELLAVSWRRAPLLTAMQFVIPAGMAAAVIGGALALRVTVDAVIRGDTGSAVAGAAGAGLAGAAGIVLGALDSHTAGILIGKVAVLDLNPRIHRDITTLDGLEHLERSDFQDRLTLVRNAGWEIVLSLWSANGVLFAMLELTVMLLLLGTVNPWLLWLLAFAAVPLWFDQRGNNAIIRADLSAAEPIRRQRHLFDLATDPAGGKEIRIAGAGAELARRQAAAWDEATRLRLRAQLVAAGWRMAGWLLFTAGFGAALALVVHQATRGAGSAGDLVLAITVAAALRQSVYTGVRYTTNVASAGRVIEPYLWLRDYVRAQRNRAGGSAPAPPRLRHGITLDRVGYRYPSATGPALADISVHLPAGSVVALVGEYGSGKTTLVKLLGKLYRPDAGRILVDGVPLDELETRTWRSRISATFQDFGRFPTRFVENVGIGDLPRLPDRERIAAAVREVDATGLVDRLPDGLDTELDAAFGGVDLSEGQWQKTALARAAMRPEPLLFLLDEPTASLDAPSEQEIFDRQMARSRRSAAGTNAVTVIVSHRFSTVTGADLILTLHRGRLVEAGSHRELVAIPGGRYATLYRIQAEAYARKGRRPPESGPGGPNRGSPEPDVRPPGG</sequence>
<feature type="transmembrane region" description="Helical" evidence="8">
    <location>
        <begin position="171"/>
        <end position="194"/>
    </location>
</feature>
<dbReference type="PROSITE" id="PS50929">
    <property type="entry name" value="ABC_TM1F"/>
    <property type="match status" value="1"/>
</dbReference>
<keyword evidence="2 8" id="KW-0812">Transmembrane</keyword>
<keyword evidence="5 8" id="KW-1133">Transmembrane helix</keyword>
<evidence type="ECO:0000313" key="12">
    <source>
        <dbReference type="Proteomes" id="UP000248749"/>
    </source>
</evidence>
<evidence type="ECO:0000259" key="9">
    <source>
        <dbReference type="PROSITE" id="PS50893"/>
    </source>
</evidence>
<reference evidence="11 12" key="1">
    <citation type="submission" date="2018-01" db="EMBL/GenBank/DDBJ databases">
        <title>Draft genome sequence of Salinispora sp. 13K206.</title>
        <authorList>
            <person name="Sahin N."/>
            <person name="Saygin H."/>
            <person name="Ay H."/>
        </authorList>
    </citation>
    <scope>NUCLEOTIDE SEQUENCE [LARGE SCALE GENOMIC DNA]</scope>
    <source>
        <strain evidence="11 12">13K206</strain>
    </source>
</reference>
<protein>
    <submittedName>
        <fullName evidence="11">ABC transporter</fullName>
    </submittedName>
</protein>
<evidence type="ECO:0000256" key="1">
    <source>
        <dbReference type="ARBA" id="ARBA00004651"/>
    </source>
</evidence>
<dbReference type="PANTHER" id="PTHR43394:SF1">
    <property type="entry name" value="ATP-BINDING CASSETTE SUB-FAMILY B MEMBER 10, MITOCHONDRIAL"/>
    <property type="match status" value="1"/>
</dbReference>
<feature type="region of interest" description="Disordered" evidence="7">
    <location>
        <begin position="613"/>
        <end position="642"/>
    </location>
</feature>
<dbReference type="InterPro" id="IPR011527">
    <property type="entry name" value="ABC1_TM_dom"/>
</dbReference>
<dbReference type="Pfam" id="PF00005">
    <property type="entry name" value="ABC_tran"/>
    <property type="match status" value="1"/>
</dbReference>
<dbReference type="EMBL" id="POUB01000095">
    <property type="protein sequence ID" value="PZF97479.1"/>
    <property type="molecule type" value="Genomic_DNA"/>
</dbReference>
<name>A0A2W2D9Q7_9ACTN</name>
<organism evidence="11 12">
    <name type="scientific">Micromonospora deserti</name>
    <dbReference type="NCBI Taxonomy" id="2070366"/>
    <lineage>
        <taxon>Bacteria</taxon>
        <taxon>Bacillati</taxon>
        <taxon>Actinomycetota</taxon>
        <taxon>Actinomycetes</taxon>
        <taxon>Micromonosporales</taxon>
        <taxon>Micromonosporaceae</taxon>
        <taxon>Micromonospora</taxon>
    </lineage>
</organism>
<dbReference type="SMART" id="SM00382">
    <property type="entry name" value="AAA"/>
    <property type="match status" value="1"/>
</dbReference>